<dbReference type="OrthoDB" id="6613063at2759"/>
<dbReference type="AlphaFoldDB" id="A0A0C2Z7Y6"/>
<dbReference type="InParanoid" id="A0A0C2Z7Y6"/>
<sequence length="66" mass="7781">LLHVVQGIQNCGPVWTTWTFHMEQFCGMLQNSLHSCSCPWSNLNKVLLHRTYLEQLQMQYDLSEEL</sequence>
<dbReference type="HOGENOM" id="CLU_197758_0_0_1"/>
<evidence type="ECO:0000313" key="2">
    <source>
        <dbReference type="Proteomes" id="UP000053989"/>
    </source>
</evidence>
<protein>
    <recommendedName>
        <fullName evidence="3">CxC1-like cysteine cluster associated with KDZ transposases domain-containing protein</fullName>
    </recommendedName>
</protein>
<reference evidence="1 2" key="1">
    <citation type="submission" date="2014-04" db="EMBL/GenBank/DDBJ databases">
        <authorList>
            <consortium name="DOE Joint Genome Institute"/>
            <person name="Kuo A."/>
            <person name="Kohler A."/>
            <person name="Nagy L.G."/>
            <person name="Floudas D."/>
            <person name="Copeland A."/>
            <person name="Barry K.W."/>
            <person name="Cichocki N."/>
            <person name="Veneault-Fourrey C."/>
            <person name="LaButti K."/>
            <person name="Lindquist E.A."/>
            <person name="Lipzen A."/>
            <person name="Lundell T."/>
            <person name="Morin E."/>
            <person name="Murat C."/>
            <person name="Sun H."/>
            <person name="Tunlid A."/>
            <person name="Henrissat B."/>
            <person name="Grigoriev I.V."/>
            <person name="Hibbett D.S."/>
            <person name="Martin F."/>
            <person name="Nordberg H.P."/>
            <person name="Cantor M.N."/>
            <person name="Hua S.X."/>
        </authorList>
    </citation>
    <scope>NUCLEOTIDE SEQUENCE [LARGE SCALE GENOMIC DNA]</scope>
    <source>
        <strain evidence="1 2">Foug A</strain>
    </source>
</reference>
<feature type="non-terminal residue" evidence="1">
    <location>
        <position position="1"/>
    </location>
</feature>
<organism evidence="1 2">
    <name type="scientific">Scleroderma citrinum Foug A</name>
    <dbReference type="NCBI Taxonomy" id="1036808"/>
    <lineage>
        <taxon>Eukaryota</taxon>
        <taxon>Fungi</taxon>
        <taxon>Dikarya</taxon>
        <taxon>Basidiomycota</taxon>
        <taxon>Agaricomycotina</taxon>
        <taxon>Agaricomycetes</taxon>
        <taxon>Agaricomycetidae</taxon>
        <taxon>Boletales</taxon>
        <taxon>Sclerodermatineae</taxon>
        <taxon>Sclerodermataceae</taxon>
        <taxon>Scleroderma</taxon>
    </lineage>
</organism>
<accession>A0A0C2Z7Y6</accession>
<proteinExistence type="predicted"/>
<keyword evidence="2" id="KW-1185">Reference proteome</keyword>
<feature type="non-terminal residue" evidence="1">
    <location>
        <position position="66"/>
    </location>
</feature>
<evidence type="ECO:0008006" key="3">
    <source>
        <dbReference type="Google" id="ProtNLM"/>
    </source>
</evidence>
<dbReference type="STRING" id="1036808.A0A0C2Z7Y6"/>
<gene>
    <name evidence="1" type="ORF">SCLCIDRAFT_35872</name>
</gene>
<reference evidence="2" key="2">
    <citation type="submission" date="2015-01" db="EMBL/GenBank/DDBJ databases">
        <title>Evolutionary Origins and Diversification of the Mycorrhizal Mutualists.</title>
        <authorList>
            <consortium name="DOE Joint Genome Institute"/>
            <consortium name="Mycorrhizal Genomics Consortium"/>
            <person name="Kohler A."/>
            <person name="Kuo A."/>
            <person name="Nagy L.G."/>
            <person name="Floudas D."/>
            <person name="Copeland A."/>
            <person name="Barry K.W."/>
            <person name="Cichocki N."/>
            <person name="Veneault-Fourrey C."/>
            <person name="LaButti K."/>
            <person name="Lindquist E.A."/>
            <person name="Lipzen A."/>
            <person name="Lundell T."/>
            <person name="Morin E."/>
            <person name="Murat C."/>
            <person name="Riley R."/>
            <person name="Ohm R."/>
            <person name="Sun H."/>
            <person name="Tunlid A."/>
            <person name="Henrissat B."/>
            <person name="Grigoriev I.V."/>
            <person name="Hibbett D.S."/>
            <person name="Martin F."/>
        </authorList>
    </citation>
    <scope>NUCLEOTIDE SEQUENCE [LARGE SCALE GENOMIC DNA]</scope>
    <source>
        <strain evidence="2">Foug A</strain>
    </source>
</reference>
<evidence type="ECO:0000313" key="1">
    <source>
        <dbReference type="EMBL" id="KIM58078.1"/>
    </source>
</evidence>
<name>A0A0C2Z7Y6_9AGAM</name>
<dbReference type="EMBL" id="KN822091">
    <property type="protein sequence ID" value="KIM58078.1"/>
    <property type="molecule type" value="Genomic_DNA"/>
</dbReference>
<dbReference type="Proteomes" id="UP000053989">
    <property type="component" value="Unassembled WGS sequence"/>
</dbReference>